<feature type="compositionally biased region" description="Basic and acidic residues" evidence="1">
    <location>
        <begin position="865"/>
        <end position="874"/>
    </location>
</feature>
<protein>
    <submittedName>
        <fullName evidence="2">Uncharacterized protein</fullName>
    </submittedName>
</protein>
<gene>
    <name evidence="2" type="ORF">PsYK624_008820</name>
</gene>
<reference evidence="2 3" key="1">
    <citation type="submission" date="2021-08" db="EMBL/GenBank/DDBJ databases">
        <title>Draft Genome Sequence of Phanerochaete sordida strain YK-624.</title>
        <authorList>
            <person name="Mori T."/>
            <person name="Dohra H."/>
            <person name="Suzuki T."/>
            <person name="Kawagishi H."/>
            <person name="Hirai H."/>
        </authorList>
    </citation>
    <scope>NUCLEOTIDE SEQUENCE [LARGE SCALE GENOMIC DNA]</scope>
    <source>
        <strain evidence="2 3">YK-624</strain>
    </source>
</reference>
<accession>A0A9P3L789</accession>
<feature type="compositionally biased region" description="Basic residues" evidence="1">
    <location>
        <begin position="851"/>
        <end position="864"/>
    </location>
</feature>
<proteinExistence type="predicted"/>
<evidence type="ECO:0000256" key="1">
    <source>
        <dbReference type="SAM" id="MobiDB-lite"/>
    </source>
</evidence>
<evidence type="ECO:0000313" key="3">
    <source>
        <dbReference type="Proteomes" id="UP000703269"/>
    </source>
</evidence>
<dbReference type="EMBL" id="BPQB01000001">
    <property type="protein sequence ID" value="GJE84806.1"/>
    <property type="molecule type" value="Genomic_DNA"/>
</dbReference>
<sequence length="884" mass="99192">MTAAQISRAAAQAVRASTLQDALYIVQSLRYSLATPSEKEQVYELEEIYRTTRRSPLDTHIPFQPIDFGQQVSPRLAAHSLLHSLLRQGRSYEAAKYAELFMKQGVRLRPHTLHATVKALCDSDKTVWNPSLTLASFRGLGNRQVLSKHPVPNTYTATAAAARILLHARKYGQERLECSYDALVRACIIQGEILIAALLFALLVKDWQVRSACQLAEVEGKATGDAAVGDEHLGPAIHSEQVRRSLNIDNLLRRTVKHGEDYLPQTFFLKAPFPSVGLLKQITGGIEAALLERAGYEDSSELLQEPLQALAVLAMLVEEGDIHFGKLSPLIRALYMVPKTEHRIWKHQAGTPVQLNAHTYFHGLLSKMVKSLKDPSLMKLPELDSRACNSLLHYTLRHRLSPSLASAVLEHMVVDRGLSPSPATINVLIRSGTVLRRKDISETALRILRRLNGRDPDAPVDLQPRVAFRGSRKRNIRVGSSFDKAQSRLREESISFPKEMLVRKGQVQADEATIVSFVVHLTSTGKPEVISTVLFDILPELTTVDHPSWGHLSPEERIVDLDGTREESVKRGVTLGPHFLTAVLNALAKTGKTGLAERLWLFAKTAERASWIEGFCPGTEPWCLPVSAYTSMMTCYANEGRKGLPLRKVAEDGQVMWVPRTNNYVRGWARLVFRTQRAEGGESKHWKRFRAARTMARNLLRSMLSGTSAVLRSLLNLEETMDAVNAKIVGPLPTPDARFFNAALKVFRPLPTMLPRRLRTTRSRIRRFLRWAHAVYGRHGRRSEHWDILLQEIAEAMINAGYSVPPAFRHLFIGRYGPGVAGFRQPIPLDYSPFSYPRPRYPFRPYALPTSKKRGLPIRRSHPGQRKDHTHEEPTADTNVPSSP</sequence>
<organism evidence="2 3">
    <name type="scientific">Phanerochaete sordida</name>
    <dbReference type="NCBI Taxonomy" id="48140"/>
    <lineage>
        <taxon>Eukaryota</taxon>
        <taxon>Fungi</taxon>
        <taxon>Dikarya</taxon>
        <taxon>Basidiomycota</taxon>
        <taxon>Agaricomycotina</taxon>
        <taxon>Agaricomycetes</taxon>
        <taxon>Polyporales</taxon>
        <taxon>Phanerochaetaceae</taxon>
        <taxon>Phanerochaete</taxon>
    </lineage>
</organism>
<feature type="region of interest" description="Disordered" evidence="1">
    <location>
        <begin position="845"/>
        <end position="884"/>
    </location>
</feature>
<name>A0A9P3L789_9APHY</name>
<dbReference type="OrthoDB" id="2554293at2759"/>
<dbReference type="Proteomes" id="UP000703269">
    <property type="component" value="Unassembled WGS sequence"/>
</dbReference>
<keyword evidence="3" id="KW-1185">Reference proteome</keyword>
<evidence type="ECO:0000313" key="2">
    <source>
        <dbReference type="EMBL" id="GJE84806.1"/>
    </source>
</evidence>
<dbReference type="AlphaFoldDB" id="A0A9P3L789"/>
<comment type="caution">
    <text evidence="2">The sequence shown here is derived from an EMBL/GenBank/DDBJ whole genome shotgun (WGS) entry which is preliminary data.</text>
</comment>